<keyword evidence="2" id="KW-1185">Reference proteome</keyword>
<evidence type="ECO:0000313" key="2">
    <source>
        <dbReference type="Proteomes" id="UP000327013"/>
    </source>
</evidence>
<proteinExistence type="predicted"/>
<sequence>MELTTPAFNESTNIPFIVNRRESFVAVGCHLALAHCLVQFAYSSKQPATNLNSTNDHDLLTATRQPCRPSCNTPCLHKYPANFLPLDHVLQAWHSTILSTVAGNHLSGGMGNAPHKATATFKVLAFQVNAADCSAIIELWHINSFS</sequence>
<gene>
    <name evidence="1" type="ORF">FH972_010406</name>
</gene>
<protein>
    <submittedName>
        <fullName evidence="1">Uncharacterized protein</fullName>
    </submittedName>
</protein>
<accession>A0A660KQ43</accession>
<name>A0A660KQ43_9ROSI</name>
<organism evidence="1 2">
    <name type="scientific">Carpinus fangiana</name>
    <dbReference type="NCBI Taxonomy" id="176857"/>
    <lineage>
        <taxon>Eukaryota</taxon>
        <taxon>Viridiplantae</taxon>
        <taxon>Streptophyta</taxon>
        <taxon>Embryophyta</taxon>
        <taxon>Tracheophyta</taxon>
        <taxon>Spermatophyta</taxon>
        <taxon>Magnoliopsida</taxon>
        <taxon>eudicotyledons</taxon>
        <taxon>Gunneridae</taxon>
        <taxon>Pentapetalae</taxon>
        <taxon>rosids</taxon>
        <taxon>fabids</taxon>
        <taxon>Fagales</taxon>
        <taxon>Betulaceae</taxon>
        <taxon>Carpinus</taxon>
    </lineage>
</organism>
<dbReference type="AlphaFoldDB" id="A0A660KQ43"/>
<evidence type="ECO:0000313" key="1">
    <source>
        <dbReference type="EMBL" id="KAE8037851.1"/>
    </source>
</evidence>
<dbReference type="Proteomes" id="UP000327013">
    <property type="component" value="Chromosome 4"/>
</dbReference>
<reference evidence="1 2" key="1">
    <citation type="submission" date="2019-06" db="EMBL/GenBank/DDBJ databases">
        <title>A chromosomal-level reference genome of Carpinus fangiana (Coryloideae, Betulaceae).</title>
        <authorList>
            <person name="Yang X."/>
            <person name="Wang Z."/>
            <person name="Zhang L."/>
            <person name="Hao G."/>
            <person name="Liu J."/>
            <person name="Yang Y."/>
        </authorList>
    </citation>
    <scope>NUCLEOTIDE SEQUENCE [LARGE SCALE GENOMIC DNA]</scope>
    <source>
        <strain evidence="1">Cfa_2016G</strain>
        <tissue evidence="1">Leaf</tissue>
    </source>
</reference>
<dbReference type="EMBL" id="CM017324">
    <property type="protein sequence ID" value="KAE8037851.1"/>
    <property type="molecule type" value="Genomic_DNA"/>
</dbReference>